<evidence type="ECO:0000256" key="6">
    <source>
        <dbReference type="ARBA" id="ARBA00023136"/>
    </source>
</evidence>
<feature type="domain" description="Major facilitator superfamily (MFS) profile" evidence="8">
    <location>
        <begin position="70"/>
        <end position="378"/>
    </location>
</feature>
<reference evidence="9" key="1">
    <citation type="submission" date="2022-09" db="EMBL/GenBank/DDBJ databases">
        <title>Fusarium specimens isolated from Avocado Roots.</title>
        <authorList>
            <person name="Stajich J."/>
            <person name="Roper C."/>
            <person name="Heimlech-Rivalta G."/>
        </authorList>
    </citation>
    <scope>NUCLEOTIDE SEQUENCE</scope>
    <source>
        <strain evidence="9">A02</strain>
    </source>
</reference>
<accession>A0A9W8UWS4</accession>
<dbReference type="Gene3D" id="1.20.1250.20">
    <property type="entry name" value="MFS general substrate transporter like domains"/>
    <property type="match status" value="1"/>
</dbReference>
<dbReference type="Pfam" id="PF00083">
    <property type="entry name" value="Sugar_tr"/>
    <property type="match status" value="1"/>
</dbReference>
<comment type="subcellular location">
    <subcellularLocation>
        <location evidence="1">Membrane</location>
        <topology evidence="1">Multi-pass membrane protein</topology>
    </subcellularLocation>
</comment>
<dbReference type="GO" id="GO:0022857">
    <property type="term" value="F:transmembrane transporter activity"/>
    <property type="evidence" value="ECO:0007669"/>
    <property type="project" value="InterPro"/>
</dbReference>
<keyword evidence="5 7" id="KW-1133">Transmembrane helix</keyword>
<evidence type="ECO:0000256" key="7">
    <source>
        <dbReference type="SAM" id="Phobius"/>
    </source>
</evidence>
<dbReference type="InterPro" id="IPR005828">
    <property type="entry name" value="MFS_sugar_transport-like"/>
</dbReference>
<evidence type="ECO:0000256" key="3">
    <source>
        <dbReference type="ARBA" id="ARBA00022448"/>
    </source>
</evidence>
<evidence type="ECO:0000256" key="2">
    <source>
        <dbReference type="ARBA" id="ARBA00010992"/>
    </source>
</evidence>
<proteinExistence type="inferred from homology"/>
<feature type="transmembrane region" description="Helical" evidence="7">
    <location>
        <begin position="191"/>
        <end position="210"/>
    </location>
</feature>
<gene>
    <name evidence="9" type="ORF">NW755_012239</name>
</gene>
<dbReference type="PANTHER" id="PTHR48020">
    <property type="entry name" value="PROTON MYO-INOSITOL COTRANSPORTER"/>
    <property type="match status" value="1"/>
</dbReference>
<sequence length="378" mass="41601">MSYRIEQAEHLKTPVDKAWRQSVASMTQNATGEIKNPLAGVPKAELLRDVETYAQEHALTEALPYLRKGALVAQNPGDLESLEDLNEEDRKILRDEHEHRWRHPRSLYYTILLNSISAAIQGWDQTGSNGANLSFPQAFDIADTGEACTAAGTCERNSWIVGAINGAPYMAIALFACWLSDPLNDLIGRRGAIFVGAIFSLILLGIGMGLKEVTVPVFSAENAPTSIRGALVMSWQLFVAFGIMLGFTANLVVVSTGDIAWRLQLGSAFIPAVPLLIGIYFAPESPRWLIKKGRHAKAYRSLLRLRNSPLQAARDLYYIHSQLLAEEVLVKEEGLDKANFFARAVELFTVPRVRRATQASGIIMIAQQMCGSKPAAPR</sequence>
<dbReference type="PROSITE" id="PS00217">
    <property type="entry name" value="SUGAR_TRANSPORT_2"/>
    <property type="match status" value="1"/>
</dbReference>
<evidence type="ECO:0000313" key="9">
    <source>
        <dbReference type="EMBL" id="KAJ4179844.1"/>
    </source>
</evidence>
<keyword evidence="10" id="KW-1185">Reference proteome</keyword>
<protein>
    <recommendedName>
        <fullName evidence="8">Major facilitator superfamily (MFS) profile domain-containing protein</fullName>
    </recommendedName>
</protein>
<feature type="transmembrane region" description="Helical" evidence="7">
    <location>
        <begin position="265"/>
        <end position="282"/>
    </location>
</feature>
<dbReference type="EMBL" id="JAOQAV010000054">
    <property type="protein sequence ID" value="KAJ4179844.1"/>
    <property type="molecule type" value="Genomic_DNA"/>
</dbReference>
<dbReference type="InterPro" id="IPR005829">
    <property type="entry name" value="Sugar_transporter_CS"/>
</dbReference>
<keyword evidence="4 7" id="KW-0812">Transmembrane</keyword>
<dbReference type="AlphaFoldDB" id="A0A9W8UWS4"/>
<feature type="transmembrane region" description="Helical" evidence="7">
    <location>
        <begin position="230"/>
        <end position="253"/>
    </location>
</feature>
<dbReference type="InterPro" id="IPR020846">
    <property type="entry name" value="MFS_dom"/>
</dbReference>
<feature type="transmembrane region" description="Helical" evidence="7">
    <location>
        <begin position="159"/>
        <end position="179"/>
    </location>
</feature>
<dbReference type="Proteomes" id="UP001152087">
    <property type="component" value="Unassembled WGS sequence"/>
</dbReference>
<dbReference type="SUPFAM" id="SSF103473">
    <property type="entry name" value="MFS general substrate transporter"/>
    <property type="match status" value="1"/>
</dbReference>
<dbReference type="PROSITE" id="PS50850">
    <property type="entry name" value="MFS"/>
    <property type="match status" value="1"/>
</dbReference>
<evidence type="ECO:0000256" key="1">
    <source>
        <dbReference type="ARBA" id="ARBA00004141"/>
    </source>
</evidence>
<evidence type="ECO:0000259" key="8">
    <source>
        <dbReference type="PROSITE" id="PS50850"/>
    </source>
</evidence>
<name>A0A9W8UWS4_9HYPO</name>
<dbReference type="GO" id="GO:0016020">
    <property type="term" value="C:membrane"/>
    <property type="evidence" value="ECO:0007669"/>
    <property type="project" value="UniProtKB-SubCell"/>
</dbReference>
<organism evidence="9 10">
    <name type="scientific">Fusarium falciforme</name>
    <dbReference type="NCBI Taxonomy" id="195108"/>
    <lineage>
        <taxon>Eukaryota</taxon>
        <taxon>Fungi</taxon>
        <taxon>Dikarya</taxon>
        <taxon>Ascomycota</taxon>
        <taxon>Pezizomycotina</taxon>
        <taxon>Sordariomycetes</taxon>
        <taxon>Hypocreomycetidae</taxon>
        <taxon>Hypocreales</taxon>
        <taxon>Nectriaceae</taxon>
        <taxon>Fusarium</taxon>
        <taxon>Fusarium solani species complex</taxon>
    </lineage>
</organism>
<keyword evidence="3" id="KW-0813">Transport</keyword>
<evidence type="ECO:0000256" key="4">
    <source>
        <dbReference type="ARBA" id="ARBA00022692"/>
    </source>
</evidence>
<evidence type="ECO:0000256" key="5">
    <source>
        <dbReference type="ARBA" id="ARBA00022989"/>
    </source>
</evidence>
<dbReference type="InterPro" id="IPR050814">
    <property type="entry name" value="Myo-inositol_Transporter"/>
</dbReference>
<comment type="caution">
    <text evidence="9">The sequence shown here is derived from an EMBL/GenBank/DDBJ whole genome shotgun (WGS) entry which is preliminary data.</text>
</comment>
<dbReference type="InterPro" id="IPR036259">
    <property type="entry name" value="MFS_trans_sf"/>
</dbReference>
<comment type="similarity">
    <text evidence="2">Belongs to the major facilitator superfamily. Sugar transporter (TC 2.A.1.1) family.</text>
</comment>
<evidence type="ECO:0000313" key="10">
    <source>
        <dbReference type="Proteomes" id="UP001152087"/>
    </source>
</evidence>
<dbReference type="PANTHER" id="PTHR48020:SF14">
    <property type="entry name" value="SUGAR TRANSPORTER, PUTATIVE-RELATED"/>
    <property type="match status" value="1"/>
</dbReference>
<keyword evidence="6 7" id="KW-0472">Membrane</keyword>